<dbReference type="SUPFAM" id="SSF116726">
    <property type="entry name" value="TrkA C-terminal domain-like"/>
    <property type="match status" value="1"/>
</dbReference>
<dbReference type="SUPFAM" id="SSF51735">
    <property type="entry name" value="NAD(P)-binding Rossmann-fold domains"/>
    <property type="match status" value="1"/>
</dbReference>
<protein>
    <submittedName>
        <fullName evidence="3">TrkA family potassium uptake protein</fullName>
    </submittedName>
</protein>
<evidence type="ECO:0000313" key="4">
    <source>
        <dbReference type="Proteomes" id="UP001630969"/>
    </source>
</evidence>
<accession>A0ABW9GV83</accession>
<dbReference type="EMBL" id="JBGXBU010000010">
    <property type="protein sequence ID" value="MFM4894682.1"/>
    <property type="molecule type" value="Genomic_DNA"/>
</dbReference>
<dbReference type="Gene3D" id="3.40.50.720">
    <property type="entry name" value="NAD(P)-binding Rossmann-like Domain"/>
    <property type="match status" value="1"/>
</dbReference>
<keyword evidence="4" id="KW-1185">Reference proteome</keyword>
<dbReference type="PROSITE" id="PS51202">
    <property type="entry name" value="RCK_C"/>
    <property type="match status" value="1"/>
</dbReference>
<reference evidence="3 4" key="1">
    <citation type="submission" date="2024-09" db="EMBL/GenBank/DDBJ databases">
        <title>Aeromonas strains Genome sequencing and assembly.</title>
        <authorList>
            <person name="Hu X."/>
            <person name="Tang B."/>
        </authorList>
    </citation>
    <scope>NUCLEOTIDE SEQUENCE [LARGE SCALE GENOMIC DNA]</scope>
    <source>
        <strain evidence="3 4">NB23SCDHY001</strain>
    </source>
</reference>
<dbReference type="RefSeq" id="WP_041997873.1">
    <property type="nucleotide sequence ID" value="NZ_CDBT01000035.1"/>
</dbReference>
<feature type="domain" description="RCK C-terminal" evidence="2">
    <location>
        <begin position="136"/>
        <end position="217"/>
    </location>
</feature>
<sequence>MNNQFAVIGLGLFGTALCEELERQDAEVLAIDIDEVRTRQVATFCSHVIVADATDENTVAELGLAEFDIVFVAIGDSLETSILTTLVLKEAGVKKVWVKARDKFHAKILKKVGADKVINPEWDMGRRVAQSMFDTRLVDYLELGHDMVLTEFVIGLQLNDRTLADLDLLQQTEFQLLAIKRGQTLHNVLTGTLTLALGDILILAGNKHAIDRWLDKQ</sequence>
<dbReference type="InterPro" id="IPR036291">
    <property type="entry name" value="NAD(P)-bd_dom_sf"/>
</dbReference>
<gene>
    <name evidence="3" type="ORF">ACEUDJ_17690</name>
</gene>
<dbReference type="InterPro" id="IPR050721">
    <property type="entry name" value="Trk_Ktr_HKT_K-transport"/>
</dbReference>
<organism evidence="3 4">
    <name type="scientific">Aeromonas bivalvium</name>
    <dbReference type="NCBI Taxonomy" id="440079"/>
    <lineage>
        <taxon>Bacteria</taxon>
        <taxon>Pseudomonadati</taxon>
        <taxon>Pseudomonadota</taxon>
        <taxon>Gammaproteobacteria</taxon>
        <taxon>Aeromonadales</taxon>
        <taxon>Aeromonadaceae</taxon>
        <taxon>Aeromonas</taxon>
    </lineage>
</organism>
<dbReference type="Gene3D" id="3.30.70.1450">
    <property type="entry name" value="Regulator of K+ conductance, C-terminal domain"/>
    <property type="match status" value="1"/>
</dbReference>
<evidence type="ECO:0000259" key="2">
    <source>
        <dbReference type="PROSITE" id="PS51202"/>
    </source>
</evidence>
<evidence type="ECO:0000259" key="1">
    <source>
        <dbReference type="PROSITE" id="PS51201"/>
    </source>
</evidence>
<dbReference type="PANTHER" id="PTHR43833">
    <property type="entry name" value="POTASSIUM CHANNEL PROTEIN 2-RELATED-RELATED"/>
    <property type="match status" value="1"/>
</dbReference>
<name>A0ABW9GV83_9GAMM</name>
<feature type="domain" description="RCK N-terminal" evidence="1">
    <location>
        <begin position="2"/>
        <end position="118"/>
    </location>
</feature>
<proteinExistence type="predicted"/>
<dbReference type="Proteomes" id="UP001630969">
    <property type="component" value="Unassembled WGS sequence"/>
</dbReference>
<dbReference type="Pfam" id="PF02080">
    <property type="entry name" value="TrkA_C"/>
    <property type="match status" value="1"/>
</dbReference>
<dbReference type="PROSITE" id="PS51201">
    <property type="entry name" value="RCK_N"/>
    <property type="match status" value="1"/>
</dbReference>
<comment type="caution">
    <text evidence="3">The sequence shown here is derived from an EMBL/GenBank/DDBJ whole genome shotgun (WGS) entry which is preliminary data.</text>
</comment>
<evidence type="ECO:0000313" key="3">
    <source>
        <dbReference type="EMBL" id="MFM4894682.1"/>
    </source>
</evidence>
<dbReference type="InterPro" id="IPR036721">
    <property type="entry name" value="RCK_C_sf"/>
</dbReference>
<dbReference type="InterPro" id="IPR006037">
    <property type="entry name" value="RCK_C"/>
</dbReference>
<dbReference type="PANTHER" id="PTHR43833:SF7">
    <property type="entry name" value="KTR SYSTEM POTASSIUM UPTAKE PROTEIN C"/>
    <property type="match status" value="1"/>
</dbReference>
<dbReference type="Pfam" id="PF02254">
    <property type="entry name" value="TrkA_N"/>
    <property type="match status" value="1"/>
</dbReference>
<dbReference type="GeneID" id="97222056"/>
<dbReference type="InterPro" id="IPR003148">
    <property type="entry name" value="RCK_N"/>
</dbReference>